<evidence type="ECO:0000313" key="3">
    <source>
        <dbReference type="Proteomes" id="UP001321760"/>
    </source>
</evidence>
<feature type="region of interest" description="Disordered" evidence="1">
    <location>
        <begin position="191"/>
        <end position="211"/>
    </location>
</feature>
<name>A0AAV9GRP4_9PEZI</name>
<reference evidence="2" key="2">
    <citation type="submission" date="2023-05" db="EMBL/GenBank/DDBJ databases">
        <authorList>
            <consortium name="Lawrence Berkeley National Laboratory"/>
            <person name="Steindorff A."/>
            <person name="Hensen N."/>
            <person name="Bonometti L."/>
            <person name="Westerberg I."/>
            <person name="Brannstrom I.O."/>
            <person name="Guillou S."/>
            <person name="Cros-Aarteil S."/>
            <person name="Calhoun S."/>
            <person name="Haridas S."/>
            <person name="Kuo A."/>
            <person name="Mondo S."/>
            <person name="Pangilinan J."/>
            <person name="Riley R."/>
            <person name="Labutti K."/>
            <person name="Andreopoulos B."/>
            <person name="Lipzen A."/>
            <person name="Chen C."/>
            <person name="Yanf M."/>
            <person name="Daum C."/>
            <person name="Ng V."/>
            <person name="Clum A."/>
            <person name="Ohm R."/>
            <person name="Martin F."/>
            <person name="Silar P."/>
            <person name="Natvig D."/>
            <person name="Lalanne C."/>
            <person name="Gautier V."/>
            <person name="Ament-Velasquez S.L."/>
            <person name="Kruys A."/>
            <person name="Hutchinson M.I."/>
            <person name="Powell A.J."/>
            <person name="Barry K."/>
            <person name="Miller A.N."/>
            <person name="Grigoriev I.V."/>
            <person name="Debuchy R."/>
            <person name="Gladieux P."/>
            <person name="Thoren M.H."/>
            <person name="Johannesson H."/>
        </authorList>
    </citation>
    <scope>NUCLEOTIDE SEQUENCE</scope>
    <source>
        <strain evidence="2">PSN243</strain>
    </source>
</reference>
<reference evidence="2" key="1">
    <citation type="journal article" date="2023" name="Mol. Phylogenet. Evol.">
        <title>Genome-scale phylogeny and comparative genomics of the fungal order Sordariales.</title>
        <authorList>
            <person name="Hensen N."/>
            <person name="Bonometti L."/>
            <person name="Westerberg I."/>
            <person name="Brannstrom I.O."/>
            <person name="Guillou S."/>
            <person name="Cros-Aarteil S."/>
            <person name="Calhoun S."/>
            <person name="Haridas S."/>
            <person name="Kuo A."/>
            <person name="Mondo S."/>
            <person name="Pangilinan J."/>
            <person name="Riley R."/>
            <person name="LaButti K."/>
            <person name="Andreopoulos B."/>
            <person name="Lipzen A."/>
            <person name="Chen C."/>
            <person name="Yan M."/>
            <person name="Daum C."/>
            <person name="Ng V."/>
            <person name="Clum A."/>
            <person name="Steindorff A."/>
            <person name="Ohm R.A."/>
            <person name="Martin F."/>
            <person name="Silar P."/>
            <person name="Natvig D.O."/>
            <person name="Lalanne C."/>
            <person name="Gautier V."/>
            <person name="Ament-Velasquez S.L."/>
            <person name="Kruys A."/>
            <person name="Hutchinson M.I."/>
            <person name="Powell A.J."/>
            <person name="Barry K."/>
            <person name="Miller A.N."/>
            <person name="Grigoriev I.V."/>
            <person name="Debuchy R."/>
            <person name="Gladieux P."/>
            <person name="Hiltunen Thoren M."/>
            <person name="Johannesson H."/>
        </authorList>
    </citation>
    <scope>NUCLEOTIDE SEQUENCE</scope>
    <source>
        <strain evidence="2">PSN243</strain>
    </source>
</reference>
<keyword evidence="3" id="KW-1185">Reference proteome</keyword>
<evidence type="ECO:0000313" key="2">
    <source>
        <dbReference type="EMBL" id="KAK4450624.1"/>
    </source>
</evidence>
<sequence>MPFLPAQDILLSTLAILSVLAVSRLTKLPLASSPSNLLDAISPLLSTARSLCRAAWALILSATSHNGENIDADAEETLPTLSGSIGLISHVLCVVVSSGIDQAGSNGYVTRLFITLRQQLISFRRRGSLNGTKLPSPGGMAPVSRPRTAVLTERSESSKHEFTRRGRMDVRAGGRVVQRTQDAPEHILGFGQRRGGESKSLRAVSSGVKPSRIPRRASLGRVQLQAAVPDGFKRNARDENLQRLGTV</sequence>
<gene>
    <name evidence="2" type="ORF">QBC34DRAFT_379332</name>
</gene>
<evidence type="ECO:0000256" key="1">
    <source>
        <dbReference type="SAM" id="MobiDB-lite"/>
    </source>
</evidence>
<comment type="caution">
    <text evidence="2">The sequence shown here is derived from an EMBL/GenBank/DDBJ whole genome shotgun (WGS) entry which is preliminary data.</text>
</comment>
<protein>
    <submittedName>
        <fullName evidence="2">Uncharacterized protein</fullName>
    </submittedName>
</protein>
<dbReference type="Proteomes" id="UP001321760">
    <property type="component" value="Unassembled WGS sequence"/>
</dbReference>
<dbReference type="AlphaFoldDB" id="A0AAV9GRP4"/>
<feature type="region of interest" description="Disordered" evidence="1">
    <location>
        <begin position="131"/>
        <end position="160"/>
    </location>
</feature>
<accession>A0AAV9GRP4</accession>
<organism evidence="2 3">
    <name type="scientific">Podospora aff. communis PSN243</name>
    <dbReference type="NCBI Taxonomy" id="3040156"/>
    <lineage>
        <taxon>Eukaryota</taxon>
        <taxon>Fungi</taxon>
        <taxon>Dikarya</taxon>
        <taxon>Ascomycota</taxon>
        <taxon>Pezizomycotina</taxon>
        <taxon>Sordariomycetes</taxon>
        <taxon>Sordariomycetidae</taxon>
        <taxon>Sordariales</taxon>
        <taxon>Podosporaceae</taxon>
        <taxon>Podospora</taxon>
    </lineage>
</organism>
<dbReference type="EMBL" id="MU865932">
    <property type="protein sequence ID" value="KAK4450624.1"/>
    <property type="molecule type" value="Genomic_DNA"/>
</dbReference>
<proteinExistence type="predicted"/>